<proteinExistence type="predicted"/>
<dbReference type="EMBL" id="BSCQ01000030">
    <property type="protein sequence ID" value="GLH42825.1"/>
    <property type="molecule type" value="Genomic_DNA"/>
</dbReference>
<reference evidence="1" key="2">
    <citation type="submission" date="2022-11" db="EMBL/GenBank/DDBJ databases">
        <title>Draft genome sequencing of Pseudomonas atacamensis RS3R1.</title>
        <authorList>
            <person name="Furuya T."/>
            <person name="Kaneko H."/>
        </authorList>
    </citation>
    <scope>NUCLEOTIDE SEQUENCE</scope>
    <source>
        <strain evidence="1">RS3R-1</strain>
    </source>
</reference>
<sequence>MGLFEYKNPNVHKIQMWEQAARSHRYGVHMIVPTLCVGMQPGTLCVPQDRSLRQFLQRLCKM</sequence>
<accession>A0ABQ5PHD7</accession>
<comment type="caution">
    <text evidence="1">The sequence shown here is derived from an EMBL/GenBank/DDBJ whole genome shotgun (WGS) entry which is preliminary data.</text>
</comment>
<name>A0ABQ5PHD7_9PSED</name>
<reference evidence="1" key="3">
    <citation type="journal article" date="2023" name="J. Biotechnol.">
        <title>Draft Genome Sequences of Endophytic Pseudomonas Strains, Isolated from the Interior of Brassicaceae Plants.</title>
        <authorList>
            <person name="Kaneko H."/>
            <person name="Furuya T."/>
        </authorList>
    </citation>
    <scope>NUCLEOTIDE SEQUENCE</scope>
    <source>
        <strain evidence="1">RS3R-1</strain>
    </source>
</reference>
<protein>
    <submittedName>
        <fullName evidence="1">Uncharacterized protein</fullName>
    </submittedName>
</protein>
<organism evidence="1 2">
    <name type="scientific">Pseudomonas atacamensis</name>
    <dbReference type="NCBI Taxonomy" id="2565368"/>
    <lineage>
        <taxon>Bacteria</taxon>
        <taxon>Pseudomonadati</taxon>
        <taxon>Pseudomonadota</taxon>
        <taxon>Gammaproteobacteria</taxon>
        <taxon>Pseudomonadales</taxon>
        <taxon>Pseudomonadaceae</taxon>
        <taxon>Pseudomonas</taxon>
    </lineage>
</organism>
<gene>
    <name evidence="1" type="ORF">RS3R1_19130</name>
</gene>
<evidence type="ECO:0000313" key="1">
    <source>
        <dbReference type="EMBL" id="GLH42825.1"/>
    </source>
</evidence>
<dbReference type="Proteomes" id="UP001145022">
    <property type="component" value="Unassembled WGS sequence"/>
</dbReference>
<keyword evidence="2" id="KW-1185">Reference proteome</keyword>
<evidence type="ECO:0000313" key="2">
    <source>
        <dbReference type="Proteomes" id="UP001145022"/>
    </source>
</evidence>
<reference evidence="1" key="1">
    <citation type="journal article" date="2021" name="Sci. Rep.">
        <title>An efficient direct screening system for microorganisms that activate plant immune responses based on plant-microbe interactions using cultured plant cells.</title>
        <authorList>
            <person name="Kurokawa M."/>
            <person name="Nakano M."/>
            <person name="Kitahata N."/>
            <person name="Kuchitsu K."/>
            <person name="Furuya T."/>
        </authorList>
    </citation>
    <scope>NUCLEOTIDE SEQUENCE</scope>
    <source>
        <strain evidence="1">RS3R-1</strain>
    </source>
</reference>